<dbReference type="EMBL" id="CP018309">
    <property type="protein sequence ID" value="ASI93203.1"/>
    <property type="molecule type" value="Genomic_DNA"/>
</dbReference>
<gene>
    <name evidence="2" type="ORF">BSZ05_26035</name>
</gene>
<dbReference type="KEGG" id="vsh:BSZ05_26035"/>
<accession>A0AAN1FM58</accession>
<name>A0AAN1FM58_9VIBR</name>
<keyword evidence="1" id="KW-0812">Transmembrane</keyword>
<keyword evidence="1" id="KW-0472">Membrane</keyword>
<protein>
    <submittedName>
        <fullName evidence="2">Uncharacterized protein</fullName>
    </submittedName>
</protein>
<sequence length="118" mass="13618">MVLTIFRKINVGMILGFEIWLLIGVLGAISYRNESVLTMEPPCSNVESVGYIKFRRFVFESEAITNNFVRFKGIYLKYGNIVILIGKSNDSMKGFPTLFRRVILDEYESCITIRNKYS</sequence>
<reference evidence="3" key="1">
    <citation type="submission" date="2016-12" db="EMBL/GenBank/DDBJ databases">
        <title>Comparative genomic analysis reveals the diversity, evolution, and environmental adaptation strategies of the genus Vibrio.</title>
        <authorList>
            <person name="Lin H."/>
            <person name="Wang X."/>
            <person name="Zhang X.-H."/>
        </authorList>
    </citation>
    <scope>NUCLEOTIDE SEQUENCE [LARGE SCALE GENOMIC DNA]</scope>
    <source>
        <strain evidence="3">QT6D1</strain>
    </source>
</reference>
<organism evidence="2 3">
    <name type="scientific">Vibrio mediterranei</name>
    <dbReference type="NCBI Taxonomy" id="689"/>
    <lineage>
        <taxon>Bacteria</taxon>
        <taxon>Pseudomonadati</taxon>
        <taxon>Pseudomonadota</taxon>
        <taxon>Gammaproteobacteria</taxon>
        <taxon>Vibrionales</taxon>
        <taxon>Vibrionaceae</taxon>
        <taxon>Vibrio</taxon>
    </lineage>
</organism>
<evidence type="ECO:0000313" key="3">
    <source>
        <dbReference type="Proteomes" id="UP000197092"/>
    </source>
</evidence>
<dbReference type="Proteomes" id="UP000197092">
    <property type="component" value="Chromosome 2"/>
</dbReference>
<evidence type="ECO:0000256" key="1">
    <source>
        <dbReference type="SAM" id="Phobius"/>
    </source>
</evidence>
<proteinExistence type="predicted"/>
<keyword evidence="1" id="KW-1133">Transmembrane helix</keyword>
<evidence type="ECO:0000313" key="2">
    <source>
        <dbReference type="EMBL" id="ASI93203.1"/>
    </source>
</evidence>
<feature type="transmembrane region" description="Helical" evidence="1">
    <location>
        <begin position="12"/>
        <end position="31"/>
    </location>
</feature>
<dbReference type="AlphaFoldDB" id="A0AAN1FM58"/>